<feature type="transmembrane region" description="Helical" evidence="2">
    <location>
        <begin position="430"/>
        <end position="448"/>
    </location>
</feature>
<dbReference type="HOGENOM" id="CLU_021206_0_0_6"/>
<dbReference type="SUPFAM" id="SSF103473">
    <property type="entry name" value="MFS general substrate transporter"/>
    <property type="match status" value="1"/>
</dbReference>
<keyword evidence="1" id="KW-0620">Polyamine biosynthesis</keyword>
<reference evidence="3 4" key="1">
    <citation type="journal article" date="2013" name="Genome Announc.">
        <title>Genome Sequence of the Obligate Gammaproteobacterial Methanotroph Methylomicrobium album Strain BG8.</title>
        <authorList>
            <person name="Kits K.D."/>
            <person name="Kalyuzhnaya M.G."/>
            <person name="Klotz M.G."/>
            <person name="Jetten M.S."/>
            <person name="Op den Camp H.J."/>
            <person name="Vuilleumier S."/>
            <person name="Bringel F."/>
            <person name="Dispirito A.A."/>
            <person name="Murrell J.C."/>
            <person name="Bruce D."/>
            <person name="Cheng J.F."/>
            <person name="Copeland A."/>
            <person name="Goodwin L."/>
            <person name="Hauser L."/>
            <person name="Lajus A."/>
            <person name="Land M.L."/>
            <person name="Lapidus A."/>
            <person name="Lucas S."/>
            <person name="Medigue C."/>
            <person name="Pitluck S."/>
            <person name="Woyke T."/>
            <person name="Zeytun A."/>
            <person name="Stein L.Y."/>
        </authorList>
    </citation>
    <scope>NUCLEOTIDE SEQUENCE [LARGE SCALE GENOMIC DNA]</scope>
    <source>
        <strain evidence="3 4">BG8</strain>
    </source>
</reference>
<feature type="transmembrane region" description="Helical" evidence="2">
    <location>
        <begin position="51"/>
        <end position="70"/>
    </location>
</feature>
<feature type="transmembrane region" description="Helical" evidence="2">
    <location>
        <begin position="12"/>
        <end position="31"/>
    </location>
</feature>
<proteinExistence type="predicted"/>
<organism evidence="3 4">
    <name type="scientific">Methylomicrobium album BG8</name>
    <dbReference type="NCBI Taxonomy" id="686340"/>
    <lineage>
        <taxon>Bacteria</taxon>
        <taxon>Pseudomonadati</taxon>
        <taxon>Pseudomonadota</taxon>
        <taxon>Gammaproteobacteria</taxon>
        <taxon>Methylococcales</taxon>
        <taxon>Methylococcaceae</taxon>
        <taxon>Methylomicrobium</taxon>
    </lineage>
</organism>
<keyword evidence="2" id="KW-0472">Membrane</keyword>
<feature type="transmembrane region" description="Helical" evidence="2">
    <location>
        <begin position="291"/>
        <end position="312"/>
    </location>
</feature>
<dbReference type="NCBIfam" id="NF037959">
    <property type="entry name" value="MFS_SpdSyn"/>
    <property type="match status" value="1"/>
</dbReference>
<feature type="transmembrane region" description="Helical" evidence="2">
    <location>
        <begin position="260"/>
        <end position="279"/>
    </location>
</feature>
<evidence type="ECO:0000313" key="3">
    <source>
        <dbReference type="EMBL" id="EIC28230.1"/>
    </source>
</evidence>
<feature type="transmembrane region" description="Helical" evidence="2">
    <location>
        <begin position="407"/>
        <end position="424"/>
    </location>
</feature>
<name>H8GMJ0_METAL</name>
<feature type="transmembrane region" description="Helical" evidence="2">
    <location>
        <begin position="235"/>
        <end position="254"/>
    </location>
</feature>
<feature type="transmembrane region" description="Helical" evidence="2">
    <location>
        <begin position="318"/>
        <end position="337"/>
    </location>
</feature>
<feature type="transmembrane region" description="Helical" evidence="2">
    <location>
        <begin position="349"/>
        <end position="372"/>
    </location>
</feature>
<feature type="transmembrane region" description="Helical" evidence="2">
    <location>
        <begin position="82"/>
        <end position="101"/>
    </location>
</feature>
<dbReference type="RefSeq" id="WP_005369059.1">
    <property type="nucleotide sequence ID" value="NZ_CM001475.1"/>
</dbReference>
<keyword evidence="2" id="KW-0812">Transmembrane</keyword>
<protein>
    <recommendedName>
        <fullName evidence="5">Spermidine synthase</fullName>
    </recommendedName>
</protein>
<dbReference type="STRING" id="686340.Metal_0374"/>
<dbReference type="AlphaFoldDB" id="H8GMJ0"/>
<feature type="transmembrane region" description="Helical" evidence="2">
    <location>
        <begin position="455"/>
        <end position="473"/>
    </location>
</feature>
<dbReference type="PANTHER" id="PTHR43317">
    <property type="entry name" value="THERMOSPERMINE SYNTHASE ACAULIS5"/>
    <property type="match status" value="1"/>
</dbReference>
<dbReference type="GO" id="GO:0006596">
    <property type="term" value="P:polyamine biosynthetic process"/>
    <property type="evidence" value="ECO:0007669"/>
    <property type="project" value="UniProtKB-KW"/>
</dbReference>
<gene>
    <name evidence="3" type="ORF">Metal_0374</name>
</gene>
<evidence type="ECO:0008006" key="5">
    <source>
        <dbReference type="Google" id="ProtNLM"/>
    </source>
</evidence>
<sequence length="747" mass="83350">MSLSPENSNDRRLSLILLFAATLFASASLMFVLQPMFGKILLPLLGGSPSVWNTCMVFYQTLLFLGYLYAHLISTRQNTHRQVLIHGAVILVSLLALPVAMPENAAPPTESNPTFWLLWTLLIAIGLPFFVVSTTAPLIQKWFANAGHHTSHDPYYLYAASNAGSLIALLSYPFLLEPNIGLDLQKADWSIGYGLLCLLIAGCAFALWKSHRLNPIVEEAVGGDNGLSPYTQLHWLALAFVPSSLLLGLTNFISTDIASVPLLWIIPLTLYLLTFIIVFSKWHDAIHPWMVKLQPMILLPFIAYSFINPAIIPYWVNLALHLAAFFIAVMVCHGELAKARPHTRHLTTYYLIMSFAGMLGGMFNTFVAPFVFNGVYEYPIMIVAALLLRPGLKLSIGAEKLDWLKQALFPAVLLVFGIAVYLGIGNLPEYLDTIGVGLLVLAGLLYAFRSRPLTLALSTGVLIFFTMGLHGLLSNTLYQERTFFGVLSVRESVLTDEAGRPERFHEFYHGTTKHGAQRINSDQALTPLTYFSRPGPIGQVFSVFDNIDQNWEIGVVGLGAGTLNCYAKPTQSWTFYELDPLVVDVASNPKYFTYISRCNPKVNMKVGDARLSLEKEPDQKFDLYIIDAFSSDSIPTHLLTQEAIRLYFKKLKPNGILALHITNRHLALKKVLADHAKQLHYDALLQEFVPQQEIPLVAATDWVVMAEKPETLDPLRASGLGRWQKLPITFGLKPWTDDFTNIVTIWK</sequence>
<dbReference type="SUPFAM" id="SSF53335">
    <property type="entry name" value="S-adenosyl-L-methionine-dependent methyltransferases"/>
    <property type="match status" value="1"/>
</dbReference>
<dbReference type="eggNOG" id="COG0220">
    <property type="taxonomic scope" value="Bacteria"/>
</dbReference>
<dbReference type="InterPro" id="IPR036259">
    <property type="entry name" value="MFS_trans_sf"/>
</dbReference>
<dbReference type="Proteomes" id="UP000005090">
    <property type="component" value="Chromosome"/>
</dbReference>
<feature type="transmembrane region" description="Helical" evidence="2">
    <location>
        <begin position="155"/>
        <end position="175"/>
    </location>
</feature>
<feature type="transmembrane region" description="Helical" evidence="2">
    <location>
        <begin position="113"/>
        <end position="134"/>
    </location>
</feature>
<dbReference type="Gene3D" id="3.40.50.150">
    <property type="entry name" value="Vaccinia Virus protein VP39"/>
    <property type="match status" value="1"/>
</dbReference>
<evidence type="ECO:0000256" key="2">
    <source>
        <dbReference type="SAM" id="Phobius"/>
    </source>
</evidence>
<feature type="transmembrane region" description="Helical" evidence="2">
    <location>
        <begin position="378"/>
        <end position="395"/>
    </location>
</feature>
<evidence type="ECO:0000313" key="4">
    <source>
        <dbReference type="Proteomes" id="UP000005090"/>
    </source>
</evidence>
<dbReference type="PANTHER" id="PTHR43317:SF1">
    <property type="entry name" value="THERMOSPERMINE SYNTHASE ACAULIS5"/>
    <property type="match status" value="1"/>
</dbReference>
<feature type="transmembrane region" description="Helical" evidence="2">
    <location>
        <begin position="187"/>
        <end position="208"/>
    </location>
</feature>
<keyword evidence="2" id="KW-1133">Transmembrane helix</keyword>
<dbReference type="Gene3D" id="1.20.1250.20">
    <property type="entry name" value="MFS general substrate transporter like domains"/>
    <property type="match status" value="1"/>
</dbReference>
<accession>H8GMJ0</accession>
<evidence type="ECO:0000256" key="1">
    <source>
        <dbReference type="ARBA" id="ARBA00023115"/>
    </source>
</evidence>
<dbReference type="EMBL" id="CM001475">
    <property type="protein sequence ID" value="EIC28230.1"/>
    <property type="molecule type" value="Genomic_DNA"/>
</dbReference>
<dbReference type="InterPro" id="IPR029063">
    <property type="entry name" value="SAM-dependent_MTases_sf"/>
</dbReference>
<keyword evidence="4" id="KW-1185">Reference proteome</keyword>